<keyword evidence="4" id="KW-1185">Reference proteome</keyword>
<evidence type="ECO:0000256" key="1">
    <source>
        <dbReference type="ARBA" id="ARBA00022529"/>
    </source>
</evidence>
<proteinExistence type="predicted"/>
<dbReference type="RefSeq" id="WP_048888550.1">
    <property type="nucleotide sequence ID" value="NZ_LFEJ01000024.1"/>
</dbReference>
<dbReference type="GO" id="GO:0003796">
    <property type="term" value="F:lysozyme activity"/>
    <property type="evidence" value="ECO:0007669"/>
    <property type="project" value="InterPro"/>
</dbReference>
<dbReference type="AlphaFoldDB" id="A0A0J8VIB7"/>
<protein>
    <submittedName>
        <fullName evidence="3">EF hand domain protein</fullName>
    </submittedName>
</protein>
<evidence type="ECO:0000313" key="3">
    <source>
        <dbReference type="EMBL" id="KMV33208.1"/>
    </source>
</evidence>
<evidence type="ECO:0000256" key="2">
    <source>
        <dbReference type="ARBA" id="ARBA00022638"/>
    </source>
</evidence>
<evidence type="ECO:0000313" key="4">
    <source>
        <dbReference type="Proteomes" id="UP000037315"/>
    </source>
</evidence>
<name>A0A0J8VIB7_9ENTR</name>
<dbReference type="PATRIC" id="fig|1656095.3.peg.2319"/>
<dbReference type="OrthoDB" id="932638at2"/>
<dbReference type="EMBL" id="LFEJ01000024">
    <property type="protein sequence ID" value="KMV33208.1"/>
    <property type="molecule type" value="Genomic_DNA"/>
</dbReference>
<accession>A0A0J8VIB7</accession>
<dbReference type="InterPro" id="IPR023347">
    <property type="entry name" value="Lysozyme_dom_sf"/>
</dbReference>
<sequence>MRRNYHEPRVLRLQSSVGVCGVNYAEDVKALQVMMMEAGYQAATGRTLKADGKCNNETNEAIIWYQRLLTMSSSGLVQPTDQWFIEALKNASQPVWHSGATSGPLQVREAQFTFDNEGVDYITATEPFRQQRYPWFSRILHWPNSAESGVTLGRGYDMGGRSSGEIFATLRQAGVEEYKAILASKSAFLKGRNAAYFIKVYGPLFGEITHQQQIRLFEIAIQIYIARAKRIFNKRKAKSTSTISWETVRPKLRDIYIDSIYQGCTSADEFCRVILLNDIEAVRTYLKTDGAQMSSYGRNLKRLKYIDGL</sequence>
<keyword evidence="1" id="KW-0929">Antimicrobial</keyword>
<dbReference type="Proteomes" id="UP000037315">
    <property type="component" value="Unassembled WGS sequence"/>
</dbReference>
<dbReference type="GO" id="GO:0031640">
    <property type="term" value="P:killing of cells of another organism"/>
    <property type="evidence" value="ECO:0007669"/>
    <property type="project" value="UniProtKB-KW"/>
</dbReference>
<keyword evidence="2" id="KW-0081">Bacteriolytic enzyme</keyword>
<dbReference type="GO" id="GO:0042742">
    <property type="term" value="P:defense response to bacterium"/>
    <property type="evidence" value="ECO:0007669"/>
    <property type="project" value="UniProtKB-KW"/>
</dbReference>
<dbReference type="Gene3D" id="1.10.530.40">
    <property type="match status" value="1"/>
</dbReference>
<dbReference type="STRING" id="1121863.GCA_000621185_01216"/>
<gene>
    <name evidence="3" type="ORF">ACH50_18335</name>
</gene>
<reference evidence="3 4" key="1">
    <citation type="submission" date="2015-06" db="EMBL/GenBank/DDBJ databases">
        <title>Genome sequencing of Cronobacter sp. strain DJ34 isolated from petroleum contaminated sludge of Duliajan Oil Fields, Assam, India.</title>
        <authorList>
            <person name="Pal S."/>
            <person name="Banerjee T.D."/>
            <person name="Roy A."/>
            <person name="Sar P."/>
            <person name="Kazy S.K."/>
        </authorList>
    </citation>
    <scope>NUCLEOTIDE SEQUENCE [LARGE SCALE GENOMIC DNA]</scope>
    <source>
        <strain evidence="3 4">DJ34</strain>
    </source>
</reference>
<organism evidence="3 4">
    <name type="scientific">Franconibacter pulveris</name>
    <dbReference type="NCBI Taxonomy" id="435910"/>
    <lineage>
        <taxon>Bacteria</taxon>
        <taxon>Pseudomonadati</taxon>
        <taxon>Pseudomonadota</taxon>
        <taxon>Gammaproteobacteria</taxon>
        <taxon>Enterobacterales</taxon>
        <taxon>Enterobacteriaceae</taxon>
        <taxon>Franconibacter</taxon>
    </lineage>
</organism>
<comment type="caution">
    <text evidence="3">The sequence shown here is derived from an EMBL/GenBank/DDBJ whole genome shotgun (WGS) entry which is preliminary data.</text>
</comment>